<dbReference type="Gene3D" id="1.20.1250.20">
    <property type="entry name" value="MFS general substrate transporter like domains"/>
    <property type="match status" value="2"/>
</dbReference>
<dbReference type="Pfam" id="PF07690">
    <property type="entry name" value="MFS_1"/>
    <property type="match status" value="2"/>
</dbReference>
<evidence type="ECO:0000256" key="4">
    <source>
        <dbReference type="ARBA" id="ARBA00022989"/>
    </source>
</evidence>
<keyword evidence="5 6" id="KW-0472">Membrane</keyword>
<dbReference type="EMBL" id="AWSQ01000002">
    <property type="protein sequence ID" value="KFX69643.1"/>
    <property type="molecule type" value="Genomic_DNA"/>
</dbReference>
<feature type="transmembrane region" description="Helical" evidence="6">
    <location>
        <begin position="161"/>
        <end position="182"/>
    </location>
</feature>
<feature type="domain" description="Major facilitator superfamily (MFS) profile" evidence="7">
    <location>
        <begin position="9"/>
        <end position="451"/>
    </location>
</feature>
<keyword evidence="2" id="KW-0813">Transport</keyword>
<protein>
    <recommendedName>
        <fullName evidence="7">Major facilitator superfamily (MFS) profile domain-containing protein</fullName>
    </recommendedName>
</protein>
<evidence type="ECO:0000256" key="1">
    <source>
        <dbReference type="ARBA" id="ARBA00004141"/>
    </source>
</evidence>
<dbReference type="PROSITE" id="PS50850">
    <property type="entry name" value="MFS"/>
    <property type="match status" value="1"/>
</dbReference>
<comment type="subcellular location">
    <subcellularLocation>
        <location evidence="1">Membrane</location>
        <topology evidence="1">Multi-pass membrane protein</topology>
    </subcellularLocation>
</comment>
<evidence type="ECO:0000259" key="7">
    <source>
        <dbReference type="PROSITE" id="PS50850"/>
    </source>
</evidence>
<sequence>MSRANSRMTTAALVIGAFAVVMSATTINVAITPMMRDFAISHYLAQQFSSVFLGMTVVCAPLAAWVADRFGAWRVFRYLLLLYVLVSVLAGFSDSLASMLIARALQGVCGGIIQPLSLFLILESALPGKQGRTMSMFGLGVVMAPALGPTLAGFVVELVGWRYTFWLGVPPALIALGLAAWARPVDQARRAGQGRLDFPGLILLAGLVTMVFAWPLLLAYSAWLAAVLVVAWLLLLVLFWRQQERSVESLITPTLFRYPQFLSGILVTVAYGAGMYGSMFLVPLLLQDGLGESAVVTGNLMLLGGLALALSIQLAGQLVDRFSPRLVVMIGLACFALSCLLLALPVSMELIALGIVLGRIGLGMIIPSLYTAMVRAVPNELLRRGTVVTTLLRQAGGALGITLIGVLLSGLSALSLPGGSVWPAASAPYSVIFALLGLLFLWALWVSRRLA</sequence>
<dbReference type="InterPro" id="IPR011701">
    <property type="entry name" value="MFS"/>
</dbReference>
<dbReference type="PANTHER" id="PTHR42718:SF9">
    <property type="entry name" value="MAJOR FACILITATOR SUPERFAMILY MULTIDRUG TRANSPORTER MFSC"/>
    <property type="match status" value="1"/>
</dbReference>
<dbReference type="GO" id="GO:0022857">
    <property type="term" value="F:transmembrane transporter activity"/>
    <property type="evidence" value="ECO:0007669"/>
    <property type="project" value="InterPro"/>
</dbReference>
<keyword evidence="4 6" id="KW-1133">Transmembrane helix</keyword>
<gene>
    <name evidence="8" type="ORF">TMS3_0108970</name>
</gene>
<dbReference type="RefSeq" id="WP_025164888.1">
    <property type="nucleotide sequence ID" value="NZ_AWSQ01000002.1"/>
</dbReference>
<proteinExistence type="predicted"/>
<feature type="transmembrane region" description="Helical" evidence="6">
    <location>
        <begin position="391"/>
        <end position="414"/>
    </location>
</feature>
<feature type="transmembrane region" description="Helical" evidence="6">
    <location>
        <begin position="294"/>
        <end position="314"/>
    </location>
</feature>
<feature type="transmembrane region" description="Helical" evidence="6">
    <location>
        <begin position="261"/>
        <end position="282"/>
    </location>
</feature>
<dbReference type="Proteomes" id="UP000030063">
    <property type="component" value="Unassembled WGS sequence"/>
</dbReference>
<keyword evidence="3 6" id="KW-0812">Transmembrane</keyword>
<keyword evidence="9" id="KW-1185">Reference proteome</keyword>
<reference evidence="8 9" key="1">
    <citation type="journal article" date="2014" name="Genome Announc.">
        <title>Draft Genome Sequence of Petroleum Oil-Degrading Marine Bacterium Pseudomonas taeanensis Strain MS-3, Isolated from a Crude Oil-Contaminated Seashore.</title>
        <authorList>
            <person name="Lee S.Y."/>
            <person name="Kim S.H."/>
            <person name="Lee D.G."/>
            <person name="Shin S."/>
            <person name="Yun S.H."/>
            <person name="Choi C.W."/>
            <person name="Chung Y.H."/>
            <person name="Choi J.S."/>
            <person name="Kahng H.Y."/>
            <person name="Kim S.I."/>
        </authorList>
    </citation>
    <scope>NUCLEOTIDE SEQUENCE [LARGE SCALE GENOMIC DNA]</scope>
    <source>
        <strain evidence="8 9">MS-3</strain>
    </source>
</reference>
<dbReference type="AlphaFoldDB" id="A0A0A1YL06"/>
<evidence type="ECO:0000256" key="2">
    <source>
        <dbReference type="ARBA" id="ARBA00022448"/>
    </source>
</evidence>
<dbReference type="SUPFAM" id="SSF103473">
    <property type="entry name" value="MFS general substrate transporter"/>
    <property type="match status" value="1"/>
</dbReference>
<feature type="transmembrane region" description="Helical" evidence="6">
    <location>
        <begin position="326"/>
        <end position="344"/>
    </location>
</feature>
<dbReference type="InterPro" id="IPR020846">
    <property type="entry name" value="MFS_dom"/>
</dbReference>
<dbReference type="GO" id="GO:0016020">
    <property type="term" value="C:membrane"/>
    <property type="evidence" value="ECO:0007669"/>
    <property type="project" value="UniProtKB-SubCell"/>
</dbReference>
<dbReference type="InterPro" id="IPR036259">
    <property type="entry name" value="MFS_trans_sf"/>
</dbReference>
<accession>A0A0A1YL06</accession>
<feature type="transmembrane region" description="Helical" evidence="6">
    <location>
        <begin position="45"/>
        <end position="66"/>
    </location>
</feature>
<evidence type="ECO:0000313" key="8">
    <source>
        <dbReference type="EMBL" id="KFX69643.1"/>
    </source>
</evidence>
<feature type="transmembrane region" description="Helical" evidence="6">
    <location>
        <begin position="426"/>
        <end position="446"/>
    </location>
</feature>
<feature type="transmembrane region" description="Helical" evidence="6">
    <location>
        <begin position="134"/>
        <end position="155"/>
    </location>
</feature>
<dbReference type="PRINTS" id="PR01036">
    <property type="entry name" value="TCRTETB"/>
</dbReference>
<evidence type="ECO:0000313" key="9">
    <source>
        <dbReference type="Proteomes" id="UP000030063"/>
    </source>
</evidence>
<feature type="transmembrane region" description="Helical" evidence="6">
    <location>
        <begin position="220"/>
        <end position="240"/>
    </location>
</feature>
<feature type="transmembrane region" description="Helical" evidence="6">
    <location>
        <begin position="104"/>
        <end position="122"/>
    </location>
</feature>
<comment type="caution">
    <text evidence="8">The sequence shown here is derived from an EMBL/GenBank/DDBJ whole genome shotgun (WGS) entry which is preliminary data.</text>
</comment>
<dbReference type="eggNOG" id="COG2814">
    <property type="taxonomic scope" value="Bacteria"/>
</dbReference>
<feature type="transmembrane region" description="Helical" evidence="6">
    <location>
        <begin position="194"/>
        <end position="214"/>
    </location>
</feature>
<dbReference type="PANTHER" id="PTHR42718">
    <property type="entry name" value="MAJOR FACILITATOR SUPERFAMILY MULTIDRUG TRANSPORTER MFSC"/>
    <property type="match status" value="1"/>
</dbReference>
<name>A0A0A1YL06_9PSED</name>
<feature type="transmembrane region" description="Helical" evidence="6">
    <location>
        <begin position="78"/>
        <end position="98"/>
    </location>
</feature>
<evidence type="ECO:0000256" key="5">
    <source>
        <dbReference type="ARBA" id="ARBA00023136"/>
    </source>
</evidence>
<evidence type="ECO:0000256" key="6">
    <source>
        <dbReference type="SAM" id="Phobius"/>
    </source>
</evidence>
<evidence type="ECO:0000256" key="3">
    <source>
        <dbReference type="ARBA" id="ARBA00022692"/>
    </source>
</evidence>
<organism evidence="8 9">
    <name type="scientific">Pseudomonas taeanensis MS-3</name>
    <dbReference type="NCBI Taxonomy" id="1395571"/>
    <lineage>
        <taxon>Bacteria</taxon>
        <taxon>Pseudomonadati</taxon>
        <taxon>Pseudomonadota</taxon>
        <taxon>Gammaproteobacteria</taxon>
        <taxon>Pseudomonadales</taxon>
        <taxon>Pseudomonadaceae</taxon>
        <taxon>Pseudomonas</taxon>
    </lineage>
</organism>
<feature type="transmembrane region" description="Helical" evidence="6">
    <location>
        <begin position="350"/>
        <end position="370"/>
    </location>
</feature>
<dbReference type="STRING" id="1395571.TMS3_0108970"/>
<dbReference type="OrthoDB" id="9812221at2"/>